<sequence length="258" mass="29000">MYSQRPESRSSPNYSSMDEANEKKGNDFIQEARKKLNSKGFLGGLFGSSSKVDEAVELLGRAANCFKMAKKWSAAGSAFLEAAKLHLDNGSRHDAATMFVDAATCYKKSEPNEAVNCLLKAIEIYTDMGRFTSAARHHISIAEIYETDLCDLEKAMQHYEQAADYYKGEESTSSANKAMLKVAQYAAQMDKFEKAISIYENDSRENKLIKTLIENMEENNVEGFSEAIKEYDTISRLDPWYTNMLLKVKKGMSESELC</sequence>
<dbReference type="Pfam" id="PF14938">
    <property type="entry name" value="SNAP"/>
    <property type="match status" value="2"/>
</dbReference>
<dbReference type="OrthoDB" id="9984275at2759"/>
<evidence type="ECO:0000256" key="1">
    <source>
        <dbReference type="ARBA" id="ARBA00010050"/>
    </source>
</evidence>
<evidence type="ECO:0008006" key="9">
    <source>
        <dbReference type="Google" id="ProtNLM"/>
    </source>
</evidence>
<reference evidence="7" key="1">
    <citation type="submission" date="2020-11" db="EMBL/GenBank/DDBJ databases">
        <authorList>
            <person name="Tran Van P."/>
        </authorList>
    </citation>
    <scope>NUCLEOTIDE SEQUENCE</scope>
</reference>
<dbReference type="EMBL" id="OA882462">
    <property type="protein sequence ID" value="CAD7275494.1"/>
    <property type="molecule type" value="Genomic_DNA"/>
</dbReference>
<gene>
    <name evidence="7" type="ORF">NMOB1V02_LOCUS3287</name>
</gene>
<name>A0A7R9BHM3_9CRUS</name>
<feature type="coiled-coil region" evidence="5">
    <location>
        <begin position="182"/>
        <end position="219"/>
    </location>
</feature>
<feature type="region of interest" description="Disordered" evidence="6">
    <location>
        <begin position="1"/>
        <end position="26"/>
    </location>
</feature>
<keyword evidence="4" id="KW-0931">ER-Golgi transport</keyword>
<keyword evidence="8" id="KW-1185">Reference proteome</keyword>
<dbReference type="InterPro" id="IPR000744">
    <property type="entry name" value="NSF_attach"/>
</dbReference>
<keyword evidence="4" id="KW-0472">Membrane</keyword>
<dbReference type="PANTHER" id="PTHR13768">
    <property type="entry name" value="SOLUBLE NSF ATTACHMENT PROTEIN SNAP"/>
    <property type="match status" value="1"/>
</dbReference>
<keyword evidence="2 4" id="KW-0813">Transport</keyword>
<dbReference type="GO" id="GO:0019905">
    <property type="term" value="F:syntaxin binding"/>
    <property type="evidence" value="ECO:0007669"/>
    <property type="project" value="TreeGrafter"/>
</dbReference>
<comment type="function">
    <text evidence="4">Required for vesicular transport between the endoplasmic reticulum and the Golgi apparatus.</text>
</comment>
<protein>
    <recommendedName>
        <fullName evidence="9">Alpha-soluble NSF attachment protein</fullName>
    </recommendedName>
</protein>
<feature type="compositionally biased region" description="Polar residues" evidence="6">
    <location>
        <begin position="1"/>
        <end position="18"/>
    </location>
</feature>
<dbReference type="Proteomes" id="UP000678499">
    <property type="component" value="Unassembled WGS sequence"/>
</dbReference>
<accession>A0A7R9BHM3</accession>
<dbReference type="PRINTS" id="PR00448">
    <property type="entry name" value="NSFATTACHMNT"/>
</dbReference>
<dbReference type="CDD" id="cd15832">
    <property type="entry name" value="SNAP"/>
    <property type="match status" value="1"/>
</dbReference>
<dbReference type="GO" id="GO:0035494">
    <property type="term" value="P:SNARE complex disassembly"/>
    <property type="evidence" value="ECO:0007669"/>
    <property type="project" value="TreeGrafter"/>
</dbReference>
<proteinExistence type="inferred from homology"/>
<dbReference type="GO" id="GO:0005483">
    <property type="term" value="F:soluble NSF attachment protein activity"/>
    <property type="evidence" value="ECO:0007669"/>
    <property type="project" value="TreeGrafter"/>
</dbReference>
<evidence type="ECO:0000256" key="6">
    <source>
        <dbReference type="SAM" id="MobiDB-lite"/>
    </source>
</evidence>
<keyword evidence="5" id="KW-0175">Coiled coil</keyword>
<organism evidence="7">
    <name type="scientific">Notodromas monacha</name>
    <dbReference type="NCBI Taxonomy" id="399045"/>
    <lineage>
        <taxon>Eukaryota</taxon>
        <taxon>Metazoa</taxon>
        <taxon>Ecdysozoa</taxon>
        <taxon>Arthropoda</taxon>
        <taxon>Crustacea</taxon>
        <taxon>Oligostraca</taxon>
        <taxon>Ostracoda</taxon>
        <taxon>Podocopa</taxon>
        <taxon>Podocopida</taxon>
        <taxon>Cypridocopina</taxon>
        <taxon>Cypridoidea</taxon>
        <taxon>Cyprididae</taxon>
        <taxon>Notodromas</taxon>
    </lineage>
</organism>
<dbReference type="InterPro" id="IPR011990">
    <property type="entry name" value="TPR-like_helical_dom_sf"/>
</dbReference>
<evidence type="ECO:0000313" key="8">
    <source>
        <dbReference type="Proteomes" id="UP000678499"/>
    </source>
</evidence>
<dbReference type="PANTHER" id="PTHR13768:SF8">
    <property type="entry name" value="ALPHA-SOLUBLE NSF ATTACHMENT PROTEIN"/>
    <property type="match status" value="1"/>
</dbReference>
<evidence type="ECO:0000256" key="2">
    <source>
        <dbReference type="ARBA" id="ARBA00022448"/>
    </source>
</evidence>
<dbReference type="GO" id="GO:0006886">
    <property type="term" value="P:intracellular protein transport"/>
    <property type="evidence" value="ECO:0007669"/>
    <property type="project" value="UniProtKB-UniRule"/>
</dbReference>
<evidence type="ECO:0000256" key="5">
    <source>
        <dbReference type="SAM" id="Coils"/>
    </source>
</evidence>
<dbReference type="Gene3D" id="1.25.40.10">
    <property type="entry name" value="Tetratricopeptide repeat domain"/>
    <property type="match status" value="2"/>
</dbReference>
<dbReference type="GO" id="GO:0005774">
    <property type="term" value="C:vacuolar membrane"/>
    <property type="evidence" value="ECO:0007669"/>
    <property type="project" value="TreeGrafter"/>
</dbReference>
<comment type="subcellular location">
    <subcellularLocation>
        <location evidence="4">Membrane</location>
        <topology evidence="4">Peripheral membrane protein</topology>
    </subcellularLocation>
</comment>
<dbReference type="GO" id="GO:0031201">
    <property type="term" value="C:SNARE complex"/>
    <property type="evidence" value="ECO:0007669"/>
    <property type="project" value="TreeGrafter"/>
</dbReference>
<dbReference type="AlphaFoldDB" id="A0A7R9BHM3"/>
<evidence type="ECO:0000256" key="4">
    <source>
        <dbReference type="RuleBase" id="RU367013"/>
    </source>
</evidence>
<evidence type="ECO:0000313" key="7">
    <source>
        <dbReference type="EMBL" id="CAD7275494.1"/>
    </source>
</evidence>
<evidence type="ECO:0000256" key="3">
    <source>
        <dbReference type="ARBA" id="ARBA00022927"/>
    </source>
</evidence>
<comment type="similarity">
    <text evidence="1 4">Belongs to the SNAP family.</text>
</comment>
<dbReference type="SUPFAM" id="SSF48452">
    <property type="entry name" value="TPR-like"/>
    <property type="match status" value="1"/>
</dbReference>
<keyword evidence="3 4" id="KW-0653">Protein transport</keyword>
<dbReference type="EMBL" id="CAJPEX010000425">
    <property type="protein sequence ID" value="CAG0915646.1"/>
    <property type="molecule type" value="Genomic_DNA"/>
</dbReference>